<comment type="caution">
    <text evidence="1">The sequence shown here is derived from an EMBL/GenBank/DDBJ whole genome shotgun (WGS) entry which is preliminary data.</text>
</comment>
<protein>
    <submittedName>
        <fullName evidence="1">Uncharacterized protein</fullName>
    </submittedName>
</protein>
<evidence type="ECO:0000313" key="2">
    <source>
        <dbReference type="Proteomes" id="UP000775872"/>
    </source>
</evidence>
<proteinExistence type="predicted"/>
<dbReference type="Proteomes" id="UP000775872">
    <property type="component" value="Unassembled WGS sequence"/>
</dbReference>
<evidence type="ECO:0000313" key="1">
    <source>
        <dbReference type="EMBL" id="CAH0047946.1"/>
    </source>
</evidence>
<organism evidence="1 2">
    <name type="scientific">Clonostachys solani</name>
    <dbReference type="NCBI Taxonomy" id="160281"/>
    <lineage>
        <taxon>Eukaryota</taxon>
        <taxon>Fungi</taxon>
        <taxon>Dikarya</taxon>
        <taxon>Ascomycota</taxon>
        <taxon>Pezizomycotina</taxon>
        <taxon>Sordariomycetes</taxon>
        <taxon>Hypocreomycetidae</taxon>
        <taxon>Hypocreales</taxon>
        <taxon>Bionectriaceae</taxon>
        <taxon>Clonostachys</taxon>
    </lineage>
</organism>
<name>A0A9P0EAT2_9HYPO</name>
<sequence length="103" mass="11093">MLLMSSPATCIIGGFSVVSGDELEIASVIKTSEYKKNAADNVACSDRRWSKKMKVLMHAWYPDTSGGSEPDSGRDPDACKSHKAVAIWQFRTAGTHSVSEEAG</sequence>
<gene>
    <name evidence="1" type="ORF">CSOL1703_00016198</name>
</gene>
<dbReference type="EMBL" id="CABFOC020000034">
    <property type="protein sequence ID" value="CAH0047946.1"/>
    <property type="molecule type" value="Genomic_DNA"/>
</dbReference>
<dbReference type="OrthoDB" id="10435088at2759"/>
<reference evidence="1" key="1">
    <citation type="submission" date="2021-10" db="EMBL/GenBank/DDBJ databases">
        <authorList>
            <person name="Piombo E."/>
        </authorList>
    </citation>
    <scope>NUCLEOTIDE SEQUENCE</scope>
</reference>
<keyword evidence="2" id="KW-1185">Reference proteome</keyword>
<dbReference type="AlphaFoldDB" id="A0A9P0EAT2"/>
<accession>A0A9P0EAT2</accession>